<keyword evidence="11" id="KW-1185">Reference proteome</keyword>
<keyword evidence="5 7" id="KW-0238">DNA-binding</keyword>
<comment type="caution">
    <text evidence="10">The sequence shown here is derived from an EMBL/GenBank/DDBJ whole genome shotgun (WGS) entry which is preliminary data.</text>
</comment>
<evidence type="ECO:0000256" key="6">
    <source>
        <dbReference type="ARBA" id="ARBA00023163"/>
    </source>
</evidence>
<keyword evidence="3 7" id="KW-0067">ATP-binding</keyword>
<gene>
    <name evidence="7 10" type="primary">nrdR</name>
    <name evidence="10" type="ORF">R6G80_04360</name>
    <name evidence="9" type="ORF">R6G86_01030</name>
</gene>
<dbReference type="GO" id="GO:0008270">
    <property type="term" value="F:zinc ion binding"/>
    <property type="evidence" value="ECO:0007669"/>
    <property type="project" value="UniProtKB-UniRule"/>
</dbReference>
<keyword evidence="1 7" id="KW-0678">Repressor</keyword>
<dbReference type="PROSITE" id="PS51161">
    <property type="entry name" value="ATP_CONE"/>
    <property type="match status" value="1"/>
</dbReference>
<dbReference type="InterPro" id="IPR003796">
    <property type="entry name" value="RNR_NrdR-like"/>
</dbReference>
<dbReference type="EMBL" id="JAWNGC010000004">
    <property type="protein sequence ID" value="MDY5154957.1"/>
    <property type="molecule type" value="Genomic_DNA"/>
</dbReference>
<evidence type="ECO:0000256" key="5">
    <source>
        <dbReference type="ARBA" id="ARBA00023125"/>
    </source>
</evidence>
<protein>
    <recommendedName>
        <fullName evidence="7">Transcriptional repressor NrdR</fullName>
    </recommendedName>
</protein>
<dbReference type="Pfam" id="PF03477">
    <property type="entry name" value="ATP-cone"/>
    <property type="match status" value="1"/>
</dbReference>
<feature type="domain" description="ATP-cone" evidence="8">
    <location>
        <begin position="47"/>
        <end position="137"/>
    </location>
</feature>
<dbReference type="GO" id="GO:0005524">
    <property type="term" value="F:ATP binding"/>
    <property type="evidence" value="ECO:0007669"/>
    <property type="project" value="UniProtKB-UniRule"/>
</dbReference>
<evidence type="ECO:0000256" key="1">
    <source>
        <dbReference type="ARBA" id="ARBA00022491"/>
    </source>
</evidence>
<keyword evidence="7" id="KW-0862">Zinc</keyword>
<evidence type="ECO:0000313" key="11">
    <source>
        <dbReference type="Proteomes" id="UP001275049"/>
    </source>
</evidence>
<accession>A0AAW9HMI2</accession>
<comment type="function">
    <text evidence="7">Negatively regulates transcription of bacterial ribonucleotide reductase nrd genes and operons by binding to NrdR-boxes.</text>
</comment>
<evidence type="ECO:0000256" key="4">
    <source>
        <dbReference type="ARBA" id="ARBA00023015"/>
    </source>
</evidence>
<evidence type="ECO:0000313" key="12">
    <source>
        <dbReference type="Proteomes" id="UP001281731"/>
    </source>
</evidence>
<dbReference type="RefSeq" id="WP_022865682.1">
    <property type="nucleotide sequence ID" value="NZ_CAMYCL010000012.1"/>
</dbReference>
<dbReference type="InterPro" id="IPR005144">
    <property type="entry name" value="ATP-cone_dom"/>
</dbReference>
<evidence type="ECO:0000256" key="3">
    <source>
        <dbReference type="ARBA" id="ARBA00022840"/>
    </source>
</evidence>
<dbReference type="NCBIfam" id="TIGR00244">
    <property type="entry name" value="transcriptional regulator NrdR"/>
    <property type="match status" value="1"/>
</dbReference>
<evidence type="ECO:0000256" key="7">
    <source>
        <dbReference type="HAMAP-Rule" id="MF_00440"/>
    </source>
</evidence>
<comment type="cofactor">
    <cofactor evidence="7">
        <name>Zn(2+)</name>
        <dbReference type="ChEBI" id="CHEBI:29105"/>
    </cofactor>
    <text evidence="7">Binds 1 zinc ion.</text>
</comment>
<evidence type="ECO:0000313" key="10">
    <source>
        <dbReference type="EMBL" id="MDY5154957.1"/>
    </source>
</evidence>
<dbReference type="InterPro" id="IPR055173">
    <property type="entry name" value="NrdR-like_N"/>
</dbReference>
<organism evidence="10 12">
    <name type="scientific">Actinotignum urinale</name>
    <dbReference type="NCBI Taxonomy" id="190146"/>
    <lineage>
        <taxon>Bacteria</taxon>
        <taxon>Bacillati</taxon>
        <taxon>Actinomycetota</taxon>
        <taxon>Actinomycetes</taxon>
        <taxon>Actinomycetales</taxon>
        <taxon>Actinomycetaceae</taxon>
        <taxon>Actinotignum</taxon>
    </lineage>
</organism>
<keyword evidence="6 7" id="KW-0804">Transcription</keyword>
<reference evidence="10 11" key="1">
    <citation type="submission" date="2023-10" db="EMBL/GenBank/DDBJ databases">
        <title>Whole Genome based description of the genera Actinobaculum and Actinotignum reveals a complex phylogenetic relationship within the species included in the genus Actinotignum.</title>
        <authorList>
            <person name="Jensen C.S."/>
            <person name="Dargis R."/>
            <person name="Kemp M."/>
            <person name="Christensen J.J."/>
        </authorList>
    </citation>
    <scope>NUCLEOTIDE SEQUENCE</scope>
    <source>
        <strain evidence="10">SLA_B511</strain>
        <strain evidence="9 11">SLA_B974</strain>
    </source>
</reference>
<dbReference type="GO" id="GO:0003677">
    <property type="term" value="F:DNA binding"/>
    <property type="evidence" value="ECO:0007669"/>
    <property type="project" value="UniProtKB-KW"/>
</dbReference>
<comment type="similarity">
    <text evidence="7">Belongs to the NrdR family.</text>
</comment>
<sequence>MVHCPFCRNTDSRVVDTRITDDGISIRRRRECSKCKRRFSTLESPNLLVIKRSGATEQFSRQKIISGVGKACQGRPVTEDQLAVLAAKVEENVRASGSAHIKAEEIGTAILEPLKHLDLVAYLRFASVYKNYNSIEDFENEIEELRKGNSVITAI</sequence>
<dbReference type="PANTHER" id="PTHR30455:SF2">
    <property type="entry name" value="TRANSCRIPTIONAL REPRESSOR NRDR"/>
    <property type="match status" value="1"/>
</dbReference>
<feature type="zinc finger region" evidence="7">
    <location>
        <begin position="4"/>
        <end position="35"/>
    </location>
</feature>
<dbReference type="AlphaFoldDB" id="A0AAW9HMI2"/>
<evidence type="ECO:0000259" key="8">
    <source>
        <dbReference type="PROSITE" id="PS51161"/>
    </source>
</evidence>
<keyword evidence="4 7" id="KW-0805">Transcription regulation</keyword>
<evidence type="ECO:0000256" key="2">
    <source>
        <dbReference type="ARBA" id="ARBA00022741"/>
    </source>
</evidence>
<dbReference type="Pfam" id="PF22811">
    <property type="entry name" value="Zn_ribbon_NrdR"/>
    <property type="match status" value="1"/>
</dbReference>
<dbReference type="HAMAP" id="MF_00440">
    <property type="entry name" value="NrdR"/>
    <property type="match status" value="1"/>
</dbReference>
<dbReference type="GO" id="GO:0045892">
    <property type="term" value="P:negative regulation of DNA-templated transcription"/>
    <property type="evidence" value="ECO:0007669"/>
    <property type="project" value="UniProtKB-UniRule"/>
</dbReference>
<keyword evidence="2 7" id="KW-0547">Nucleotide-binding</keyword>
<dbReference type="Proteomes" id="UP001281731">
    <property type="component" value="Unassembled WGS sequence"/>
</dbReference>
<dbReference type="Proteomes" id="UP001275049">
    <property type="component" value="Unassembled WGS sequence"/>
</dbReference>
<proteinExistence type="inferred from homology"/>
<dbReference type="PANTHER" id="PTHR30455">
    <property type="entry name" value="TRANSCRIPTIONAL REPRESSOR NRDR"/>
    <property type="match status" value="1"/>
</dbReference>
<keyword evidence="7" id="KW-0863">Zinc-finger</keyword>
<dbReference type="EMBL" id="JAWNGA010000001">
    <property type="protein sequence ID" value="MDY5132327.1"/>
    <property type="molecule type" value="Genomic_DNA"/>
</dbReference>
<evidence type="ECO:0000313" key="9">
    <source>
        <dbReference type="EMBL" id="MDY5132327.1"/>
    </source>
</evidence>
<name>A0AAW9HMI2_9ACTO</name>
<keyword evidence="7" id="KW-0479">Metal-binding</keyword>